<feature type="transmembrane region" description="Helical" evidence="1">
    <location>
        <begin position="47"/>
        <end position="67"/>
    </location>
</feature>
<dbReference type="InterPro" id="IPR050598">
    <property type="entry name" value="AminoAcid_Transporter"/>
</dbReference>
<keyword evidence="1" id="KW-0472">Membrane</keyword>
<dbReference type="GeneID" id="106820344"/>
<gene>
    <name evidence="3" type="primary">LOC106820344</name>
</gene>
<evidence type="ECO:0000256" key="1">
    <source>
        <dbReference type="SAM" id="Phobius"/>
    </source>
</evidence>
<feature type="transmembrane region" description="Helical" evidence="1">
    <location>
        <begin position="19"/>
        <end position="35"/>
    </location>
</feature>
<organism evidence="2 3">
    <name type="scientific">Priapulus caudatus</name>
    <name type="common">Priapulid worm</name>
    <dbReference type="NCBI Taxonomy" id="37621"/>
    <lineage>
        <taxon>Eukaryota</taxon>
        <taxon>Metazoa</taxon>
        <taxon>Ecdysozoa</taxon>
        <taxon>Scalidophora</taxon>
        <taxon>Priapulida</taxon>
        <taxon>Priapulimorpha</taxon>
        <taxon>Priapulimorphida</taxon>
        <taxon>Priapulidae</taxon>
        <taxon>Priapulus</taxon>
    </lineage>
</organism>
<accession>A0ABM1F7D5</accession>
<evidence type="ECO:0000313" key="3">
    <source>
        <dbReference type="RefSeq" id="XP_014680356.1"/>
    </source>
</evidence>
<keyword evidence="2" id="KW-1185">Reference proteome</keyword>
<protein>
    <submittedName>
        <fullName evidence="3">B(0,+)-type amino acid transporter 1-like</fullName>
    </submittedName>
</protein>
<sequence length="112" mass="13032">MVIPTNIGTLINVFSFTKWVFYWFAMLSVIVMRWTRPNMERPFKVPLPIPIVMSIISAYLVIGPIVETPKPEYIYSMLFILAGLLLYVPFVFMRWRLPIMGKLDANTVCLKT</sequence>
<keyword evidence="1" id="KW-1133">Transmembrane helix</keyword>
<evidence type="ECO:0000313" key="2">
    <source>
        <dbReference type="Proteomes" id="UP000695022"/>
    </source>
</evidence>
<proteinExistence type="predicted"/>
<dbReference type="Proteomes" id="UP000695022">
    <property type="component" value="Unplaced"/>
</dbReference>
<dbReference type="Gene3D" id="1.20.1740.10">
    <property type="entry name" value="Amino acid/polyamine transporter I"/>
    <property type="match status" value="1"/>
</dbReference>
<reference evidence="3" key="1">
    <citation type="submission" date="2025-08" db="UniProtKB">
        <authorList>
            <consortium name="RefSeq"/>
        </authorList>
    </citation>
    <scope>IDENTIFICATION</scope>
</reference>
<dbReference type="PANTHER" id="PTHR11785">
    <property type="entry name" value="AMINO ACID TRANSPORTER"/>
    <property type="match status" value="1"/>
</dbReference>
<keyword evidence="1" id="KW-0812">Transmembrane</keyword>
<name>A0ABM1F7D5_PRICU</name>
<dbReference type="RefSeq" id="XP_014680356.1">
    <property type="nucleotide sequence ID" value="XM_014824870.1"/>
</dbReference>
<feature type="transmembrane region" description="Helical" evidence="1">
    <location>
        <begin position="73"/>
        <end position="92"/>
    </location>
</feature>
<dbReference type="PANTHER" id="PTHR11785:SF512">
    <property type="entry name" value="SOBREMESA, ISOFORM B"/>
    <property type="match status" value="1"/>
</dbReference>